<feature type="compositionally biased region" description="Basic and acidic residues" evidence="1">
    <location>
        <begin position="296"/>
        <end position="309"/>
    </location>
</feature>
<dbReference type="AlphaFoldDB" id="A0A409XUR5"/>
<dbReference type="InParanoid" id="A0A409XUR5"/>
<evidence type="ECO:0000256" key="1">
    <source>
        <dbReference type="SAM" id="MobiDB-lite"/>
    </source>
</evidence>
<gene>
    <name evidence="2" type="ORF">CVT25_011519</name>
</gene>
<protein>
    <submittedName>
        <fullName evidence="2">Uncharacterized protein</fullName>
    </submittedName>
</protein>
<feature type="region of interest" description="Disordered" evidence="1">
    <location>
        <begin position="192"/>
        <end position="220"/>
    </location>
</feature>
<keyword evidence="3" id="KW-1185">Reference proteome</keyword>
<dbReference type="EMBL" id="NHYD01000295">
    <property type="protein sequence ID" value="PPQ94572.1"/>
    <property type="molecule type" value="Genomic_DNA"/>
</dbReference>
<organism evidence="2 3">
    <name type="scientific">Psilocybe cyanescens</name>
    <dbReference type="NCBI Taxonomy" id="93625"/>
    <lineage>
        <taxon>Eukaryota</taxon>
        <taxon>Fungi</taxon>
        <taxon>Dikarya</taxon>
        <taxon>Basidiomycota</taxon>
        <taxon>Agaricomycotina</taxon>
        <taxon>Agaricomycetes</taxon>
        <taxon>Agaricomycetidae</taxon>
        <taxon>Agaricales</taxon>
        <taxon>Agaricineae</taxon>
        <taxon>Strophariaceae</taxon>
        <taxon>Psilocybe</taxon>
    </lineage>
</organism>
<evidence type="ECO:0000313" key="3">
    <source>
        <dbReference type="Proteomes" id="UP000283269"/>
    </source>
</evidence>
<feature type="region of interest" description="Disordered" evidence="1">
    <location>
        <begin position="287"/>
        <end position="359"/>
    </location>
</feature>
<feature type="compositionally biased region" description="Basic and acidic residues" evidence="1">
    <location>
        <begin position="192"/>
        <end position="203"/>
    </location>
</feature>
<sequence>MLLLSAAAIINDKAARQHHRVRPLITALPSLEASASFARALKESWDAVTPALPQPVNGHSLMLVATNTKALGDPSTGAGTGVGGNTQRKLVPQKSKLSIPGWGMDTHMVANLKNTQRIYRTLCAASGPPSPVSLTTRRGHMCMRHDRGQGRLRDLRGHEACGREYRQDCAGEEEAGGGAGWGEVRVRVRAGGDGEGYERDEGGAGKGGVGTGEREEGIEGEGEVVDDEIGGGRKDLEDRKEKEKEISHKYPFFTNAQSQAQASQFIMRPSTATATQSSALSKIVPILTEEDEEGMEAERRFPVSQRERAGSVPTIDSTNSNSGTCSRSGTLSSTGGAMLVPPGALGSGEMSAHRDRGKN</sequence>
<reference evidence="2 3" key="1">
    <citation type="journal article" date="2018" name="Evol. Lett.">
        <title>Horizontal gene cluster transfer increased hallucinogenic mushroom diversity.</title>
        <authorList>
            <person name="Reynolds H.T."/>
            <person name="Vijayakumar V."/>
            <person name="Gluck-Thaler E."/>
            <person name="Korotkin H.B."/>
            <person name="Matheny P.B."/>
            <person name="Slot J.C."/>
        </authorList>
    </citation>
    <scope>NUCLEOTIDE SEQUENCE [LARGE SCALE GENOMIC DNA]</scope>
    <source>
        <strain evidence="2 3">2631</strain>
    </source>
</reference>
<evidence type="ECO:0000313" key="2">
    <source>
        <dbReference type="EMBL" id="PPQ94572.1"/>
    </source>
</evidence>
<proteinExistence type="predicted"/>
<name>A0A409XUR5_PSICY</name>
<accession>A0A409XUR5</accession>
<feature type="compositionally biased region" description="Polar residues" evidence="1">
    <location>
        <begin position="314"/>
        <end position="335"/>
    </location>
</feature>
<dbReference type="Proteomes" id="UP000283269">
    <property type="component" value="Unassembled WGS sequence"/>
</dbReference>
<comment type="caution">
    <text evidence="2">The sequence shown here is derived from an EMBL/GenBank/DDBJ whole genome shotgun (WGS) entry which is preliminary data.</text>
</comment>